<feature type="compositionally biased region" description="Polar residues" evidence="1">
    <location>
        <begin position="15"/>
        <end position="27"/>
    </location>
</feature>
<evidence type="ECO:0000313" key="2">
    <source>
        <dbReference type="EMBL" id="KAJ8383854.1"/>
    </source>
</evidence>
<dbReference type="EMBL" id="JAINUG010000284">
    <property type="protein sequence ID" value="KAJ8383854.1"/>
    <property type="molecule type" value="Genomic_DNA"/>
</dbReference>
<protein>
    <submittedName>
        <fullName evidence="2">Uncharacterized protein</fullName>
    </submittedName>
</protein>
<evidence type="ECO:0000313" key="3">
    <source>
        <dbReference type="Proteomes" id="UP001221898"/>
    </source>
</evidence>
<comment type="caution">
    <text evidence="2">The sequence shown here is derived from an EMBL/GenBank/DDBJ whole genome shotgun (WGS) entry which is preliminary data.</text>
</comment>
<name>A0AAD7RGP8_9TELE</name>
<reference evidence="2" key="1">
    <citation type="journal article" date="2023" name="Science">
        <title>Genome structures resolve the early diversification of teleost fishes.</title>
        <authorList>
            <person name="Parey E."/>
            <person name="Louis A."/>
            <person name="Montfort J."/>
            <person name="Bouchez O."/>
            <person name="Roques C."/>
            <person name="Iampietro C."/>
            <person name="Lluch J."/>
            <person name="Castinel A."/>
            <person name="Donnadieu C."/>
            <person name="Desvignes T."/>
            <person name="Floi Bucao C."/>
            <person name="Jouanno E."/>
            <person name="Wen M."/>
            <person name="Mejri S."/>
            <person name="Dirks R."/>
            <person name="Jansen H."/>
            <person name="Henkel C."/>
            <person name="Chen W.J."/>
            <person name="Zahm M."/>
            <person name="Cabau C."/>
            <person name="Klopp C."/>
            <person name="Thompson A.W."/>
            <person name="Robinson-Rechavi M."/>
            <person name="Braasch I."/>
            <person name="Lecointre G."/>
            <person name="Bobe J."/>
            <person name="Postlethwait J.H."/>
            <person name="Berthelot C."/>
            <person name="Roest Crollius H."/>
            <person name="Guiguen Y."/>
        </authorList>
    </citation>
    <scope>NUCLEOTIDE SEQUENCE</scope>
    <source>
        <strain evidence="2">NC1722</strain>
    </source>
</reference>
<organism evidence="2 3">
    <name type="scientific">Aldrovandia affinis</name>
    <dbReference type="NCBI Taxonomy" id="143900"/>
    <lineage>
        <taxon>Eukaryota</taxon>
        <taxon>Metazoa</taxon>
        <taxon>Chordata</taxon>
        <taxon>Craniata</taxon>
        <taxon>Vertebrata</taxon>
        <taxon>Euteleostomi</taxon>
        <taxon>Actinopterygii</taxon>
        <taxon>Neopterygii</taxon>
        <taxon>Teleostei</taxon>
        <taxon>Notacanthiformes</taxon>
        <taxon>Halosauridae</taxon>
        <taxon>Aldrovandia</taxon>
    </lineage>
</organism>
<sequence>MLHVIYSWNTRSWNRDTTGALKSSQAASPAGGRRERDSEMSDWAPVQKSRARCLSALELRHGDDARLQRVRDNERNEGVY</sequence>
<accession>A0AAD7RGP8</accession>
<gene>
    <name evidence="2" type="ORF">AAFF_G00214240</name>
</gene>
<proteinExistence type="predicted"/>
<dbReference type="AlphaFoldDB" id="A0AAD7RGP8"/>
<feature type="region of interest" description="Disordered" evidence="1">
    <location>
        <begin position="15"/>
        <end position="46"/>
    </location>
</feature>
<evidence type="ECO:0000256" key="1">
    <source>
        <dbReference type="SAM" id="MobiDB-lite"/>
    </source>
</evidence>
<keyword evidence="3" id="KW-1185">Reference proteome</keyword>
<dbReference type="Proteomes" id="UP001221898">
    <property type="component" value="Unassembled WGS sequence"/>
</dbReference>